<protein>
    <submittedName>
        <fullName evidence="2">Uncharacterized protein</fullName>
    </submittedName>
</protein>
<evidence type="ECO:0000313" key="2">
    <source>
        <dbReference type="EMBL" id="PIK48820.1"/>
    </source>
</evidence>
<keyword evidence="3" id="KW-1185">Reference proteome</keyword>
<feature type="compositionally biased region" description="Basic and acidic residues" evidence="1">
    <location>
        <begin position="241"/>
        <end position="252"/>
    </location>
</feature>
<feature type="compositionally biased region" description="Basic and acidic residues" evidence="1">
    <location>
        <begin position="449"/>
        <end position="499"/>
    </location>
</feature>
<dbReference type="EMBL" id="MRZV01000500">
    <property type="protein sequence ID" value="PIK48820.1"/>
    <property type="molecule type" value="Genomic_DNA"/>
</dbReference>
<feature type="compositionally biased region" description="Low complexity" evidence="1">
    <location>
        <begin position="172"/>
        <end position="185"/>
    </location>
</feature>
<dbReference type="AlphaFoldDB" id="A0A2G8KLJ4"/>
<feature type="compositionally biased region" description="Polar residues" evidence="1">
    <location>
        <begin position="263"/>
        <end position="275"/>
    </location>
</feature>
<feature type="compositionally biased region" description="Polar residues" evidence="1">
    <location>
        <begin position="35"/>
        <end position="69"/>
    </location>
</feature>
<feature type="region of interest" description="Disordered" evidence="1">
    <location>
        <begin position="309"/>
        <end position="349"/>
    </location>
</feature>
<evidence type="ECO:0000256" key="1">
    <source>
        <dbReference type="SAM" id="MobiDB-lite"/>
    </source>
</evidence>
<name>A0A2G8KLJ4_STIJA</name>
<feature type="region of interest" description="Disordered" evidence="1">
    <location>
        <begin position="33"/>
        <end position="290"/>
    </location>
</feature>
<proteinExistence type="predicted"/>
<reference evidence="2 3" key="1">
    <citation type="journal article" date="2017" name="PLoS Biol.">
        <title>The sea cucumber genome provides insights into morphological evolution and visceral regeneration.</title>
        <authorList>
            <person name="Zhang X."/>
            <person name="Sun L."/>
            <person name="Yuan J."/>
            <person name="Sun Y."/>
            <person name="Gao Y."/>
            <person name="Zhang L."/>
            <person name="Li S."/>
            <person name="Dai H."/>
            <person name="Hamel J.F."/>
            <person name="Liu C."/>
            <person name="Yu Y."/>
            <person name="Liu S."/>
            <person name="Lin W."/>
            <person name="Guo K."/>
            <person name="Jin S."/>
            <person name="Xu P."/>
            <person name="Storey K.B."/>
            <person name="Huan P."/>
            <person name="Zhang T."/>
            <person name="Zhou Y."/>
            <person name="Zhang J."/>
            <person name="Lin C."/>
            <person name="Li X."/>
            <person name="Xing L."/>
            <person name="Huo D."/>
            <person name="Sun M."/>
            <person name="Wang L."/>
            <person name="Mercier A."/>
            <person name="Li F."/>
            <person name="Yang H."/>
            <person name="Xiang J."/>
        </authorList>
    </citation>
    <scope>NUCLEOTIDE SEQUENCE [LARGE SCALE GENOMIC DNA]</scope>
    <source>
        <strain evidence="2">Shaxun</strain>
        <tissue evidence="2">Muscle</tissue>
    </source>
</reference>
<feature type="compositionally biased region" description="Basic and acidic residues" evidence="1">
    <location>
        <begin position="86"/>
        <end position="109"/>
    </location>
</feature>
<feature type="compositionally biased region" description="Basic and acidic residues" evidence="1">
    <location>
        <begin position="119"/>
        <end position="137"/>
    </location>
</feature>
<organism evidence="2 3">
    <name type="scientific">Stichopus japonicus</name>
    <name type="common">Sea cucumber</name>
    <dbReference type="NCBI Taxonomy" id="307972"/>
    <lineage>
        <taxon>Eukaryota</taxon>
        <taxon>Metazoa</taxon>
        <taxon>Echinodermata</taxon>
        <taxon>Eleutherozoa</taxon>
        <taxon>Echinozoa</taxon>
        <taxon>Holothuroidea</taxon>
        <taxon>Aspidochirotacea</taxon>
        <taxon>Aspidochirotida</taxon>
        <taxon>Stichopodidae</taxon>
        <taxon>Apostichopus</taxon>
    </lineage>
</organism>
<gene>
    <name evidence="2" type="ORF">BSL78_14316</name>
</gene>
<feature type="region of interest" description="Disordered" evidence="1">
    <location>
        <begin position="383"/>
        <end position="511"/>
    </location>
</feature>
<feature type="compositionally biased region" description="Polar residues" evidence="1">
    <location>
        <begin position="404"/>
        <end position="418"/>
    </location>
</feature>
<accession>A0A2G8KLJ4</accession>
<comment type="caution">
    <text evidence="2">The sequence shown here is derived from an EMBL/GenBank/DDBJ whole genome shotgun (WGS) entry which is preliminary data.</text>
</comment>
<dbReference type="Proteomes" id="UP000230750">
    <property type="component" value="Unassembled WGS sequence"/>
</dbReference>
<feature type="compositionally biased region" description="Basic and acidic residues" evidence="1">
    <location>
        <begin position="309"/>
        <end position="319"/>
    </location>
</feature>
<sequence>MLSSYICQVVNSLLKGENVGITSRRRAAAAAAAVTGNNNSQASSVTNFSRSINSTHSPATSSLNYQSPQAPKKKRTKGMNDSAPQESEKETKEKAIRQEKSLKEKEKTISNKTKKERKRKPEEIINEELKTLSETVKKTKSSSGSAKDPLRQDTSEPAASGGTRSPAEERLQSQSSEETGTSTHQEGSEAPRVLPPGHKHEPVITHKPSVSPAALPPGGGGGIDPSSGSESLKQSMSNYRTDSEAKDERESVDSAAAVKNGPSAASSTKESNAISASPGKRAVKSERDTPFTHAIAGIIARELSKDYENLEKDQAKQEGAEQPVGKEQPITGSTTSVPTTSASVSSSPNLFSSMQTMISAQVSAQEAVIPAVPSEAMVKNCLMQTMSAGPKQPPVSSPKEVRPSSATPPSQRVHSSAARSDPEKAAASPRRKVEKGPSVSSVPHVAPKMSEKPRNVEIERKDREAAVNHERKEKIKKEMHEFREGREGSRQEAIHRSKESAVALGVARKSQ</sequence>
<evidence type="ECO:0000313" key="3">
    <source>
        <dbReference type="Proteomes" id="UP000230750"/>
    </source>
</evidence>
<feature type="compositionally biased region" description="Low complexity" evidence="1">
    <location>
        <begin position="333"/>
        <end position="348"/>
    </location>
</feature>